<proteinExistence type="predicted"/>
<dbReference type="EMBL" id="FRCY01000004">
    <property type="protein sequence ID" value="SHM84766.1"/>
    <property type="molecule type" value="Genomic_DNA"/>
</dbReference>
<dbReference type="AlphaFoldDB" id="A0A1M7M298"/>
<evidence type="ECO:0000256" key="2">
    <source>
        <dbReference type="ARBA" id="ARBA00023125"/>
    </source>
</evidence>
<keyword evidence="3" id="KW-0804">Transcription</keyword>
<dbReference type="PROSITE" id="PS50043">
    <property type="entry name" value="HTH_LUXR_2"/>
    <property type="match status" value="1"/>
</dbReference>
<evidence type="ECO:0000313" key="5">
    <source>
        <dbReference type="EMBL" id="SHM84766.1"/>
    </source>
</evidence>
<feature type="domain" description="HTH luxR-type" evidence="4">
    <location>
        <begin position="126"/>
        <end position="191"/>
    </location>
</feature>
<dbReference type="PANTHER" id="PTHR44688:SF16">
    <property type="entry name" value="DNA-BINDING TRANSCRIPTIONAL ACTIVATOR DEVR_DOSR"/>
    <property type="match status" value="1"/>
</dbReference>
<dbReference type="STRING" id="388280.SAMN04488057_10461"/>
<dbReference type="CDD" id="cd06170">
    <property type="entry name" value="LuxR_C_like"/>
    <property type="match status" value="1"/>
</dbReference>
<evidence type="ECO:0000313" key="6">
    <source>
        <dbReference type="Proteomes" id="UP000184513"/>
    </source>
</evidence>
<reference evidence="5 6" key="1">
    <citation type="submission" date="2016-11" db="EMBL/GenBank/DDBJ databases">
        <authorList>
            <person name="Jaros S."/>
            <person name="Januszkiewicz K."/>
            <person name="Wedrychowicz H."/>
        </authorList>
    </citation>
    <scope>NUCLEOTIDE SEQUENCE [LARGE SCALE GENOMIC DNA]</scope>
    <source>
        <strain evidence="5 6">CGMCC 1.6102</strain>
    </source>
</reference>
<dbReference type="Pfam" id="PF00196">
    <property type="entry name" value="GerE"/>
    <property type="match status" value="1"/>
</dbReference>
<sequence>MVSIFDTGRKKFLFHNDTFKSILGYNTDEMTNGGWEFWFKKIKPVELKSISNLIDSLTGTSEALPPMHSGQAYTYHVQDIFRNWLLIQHQVSLLMKANKEFIISYIYNITNQERLDTILTEFQFCYQNNTVEISRREKEVLHLLGEGFSSKQIADKLFISIHTAISHRKHLIEKFAVKNTAQLIKEASKSDLI</sequence>
<dbReference type="SMART" id="SM00421">
    <property type="entry name" value="HTH_LUXR"/>
    <property type="match status" value="1"/>
</dbReference>
<accession>A0A1M7M298</accession>
<dbReference type="Gene3D" id="3.30.450.20">
    <property type="entry name" value="PAS domain"/>
    <property type="match status" value="1"/>
</dbReference>
<dbReference type="InterPro" id="IPR000792">
    <property type="entry name" value="Tscrpt_reg_LuxR_C"/>
</dbReference>
<dbReference type="GO" id="GO:0003677">
    <property type="term" value="F:DNA binding"/>
    <property type="evidence" value="ECO:0007669"/>
    <property type="project" value="UniProtKB-KW"/>
</dbReference>
<evidence type="ECO:0000256" key="1">
    <source>
        <dbReference type="ARBA" id="ARBA00023015"/>
    </source>
</evidence>
<evidence type="ECO:0000256" key="3">
    <source>
        <dbReference type="ARBA" id="ARBA00023163"/>
    </source>
</evidence>
<name>A0A1M7M298_9BACT</name>
<organism evidence="5 6">
    <name type="scientific">Cyclobacterium lianum</name>
    <dbReference type="NCBI Taxonomy" id="388280"/>
    <lineage>
        <taxon>Bacteria</taxon>
        <taxon>Pseudomonadati</taxon>
        <taxon>Bacteroidota</taxon>
        <taxon>Cytophagia</taxon>
        <taxon>Cytophagales</taxon>
        <taxon>Cyclobacteriaceae</taxon>
        <taxon>Cyclobacterium</taxon>
    </lineage>
</organism>
<dbReference type="PANTHER" id="PTHR44688">
    <property type="entry name" value="DNA-BINDING TRANSCRIPTIONAL ACTIVATOR DEVR_DOSR"/>
    <property type="match status" value="1"/>
</dbReference>
<dbReference type="PRINTS" id="PR00038">
    <property type="entry name" value="HTHLUXR"/>
</dbReference>
<protein>
    <submittedName>
        <fullName evidence="5">Regulatory protein, luxR family</fullName>
    </submittedName>
</protein>
<dbReference type="InterPro" id="IPR016032">
    <property type="entry name" value="Sig_transdc_resp-reg_C-effctor"/>
</dbReference>
<dbReference type="GO" id="GO:0006355">
    <property type="term" value="P:regulation of DNA-templated transcription"/>
    <property type="evidence" value="ECO:0007669"/>
    <property type="project" value="InterPro"/>
</dbReference>
<keyword evidence="1" id="KW-0805">Transcription regulation</keyword>
<dbReference type="InterPro" id="IPR036388">
    <property type="entry name" value="WH-like_DNA-bd_sf"/>
</dbReference>
<keyword evidence="6" id="KW-1185">Reference proteome</keyword>
<keyword evidence="2" id="KW-0238">DNA-binding</keyword>
<evidence type="ECO:0000259" key="4">
    <source>
        <dbReference type="PROSITE" id="PS50043"/>
    </source>
</evidence>
<dbReference type="Gene3D" id="1.10.10.10">
    <property type="entry name" value="Winged helix-like DNA-binding domain superfamily/Winged helix DNA-binding domain"/>
    <property type="match status" value="1"/>
</dbReference>
<gene>
    <name evidence="5" type="ORF">SAMN04488057_10461</name>
</gene>
<dbReference type="Proteomes" id="UP000184513">
    <property type="component" value="Unassembled WGS sequence"/>
</dbReference>
<dbReference type="SUPFAM" id="SSF46894">
    <property type="entry name" value="C-terminal effector domain of the bipartite response regulators"/>
    <property type="match status" value="1"/>
</dbReference>